<evidence type="ECO:0000256" key="5">
    <source>
        <dbReference type="SAM" id="MobiDB-lite"/>
    </source>
</evidence>
<dbReference type="Gene3D" id="3.90.1530.30">
    <property type="match status" value="1"/>
</dbReference>
<evidence type="ECO:0000256" key="3">
    <source>
        <dbReference type="ARBA" id="ARBA00023125"/>
    </source>
</evidence>
<dbReference type="SMART" id="SM00470">
    <property type="entry name" value="ParB"/>
    <property type="match status" value="1"/>
</dbReference>
<dbReference type="PANTHER" id="PTHR33375:SF1">
    <property type="entry name" value="CHROMOSOME-PARTITIONING PROTEIN PARB-RELATED"/>
    <property type="match status" value="1"/>
</dbReference>
<keyword evidence="3" id="KW-0238">DNA-binding</keyword>
<dbReference type="EMBL" id="CP061379">
    <property type="protein sequence ID" value="QPF91923.1"/>
    <property type="molecule type" value="Genomic_DNA"/>
</dbReference>
<dbReference type="InterPro" id="IPR041468">
    <property type="entry name" value="HTH_ParB/Spo0J"/>
</dbReference>
<dbReference type="InterPro" id="IPR057240">
    <property type="entry name" value="ParB_dimer_C"/>
</dbReference>
<comment type="similarity">
    <text evidence="1">Belongs to the ParB family.</text>
</comment>
<sequence length="294" mass="32418">MADEARSRLGRGLASLIGDVGGEAAHVDRPRAQRKVPIEFIKPNPRNPRRTFSDTELKELSESIKQHGVIQPIVVRPVKGAQDRYEIIAGERRWRASQMAGLHEVPIVPVDISDSDALEFAIVENVQREDLNPMEEAQGYHALANEFKRSQDDIAKVVGKSRSHIANMMRLTRLPAEVQALIAQGQLTAGHARALIGVPDPLAAARRIVEEGLNVRQAEALAHEEGVPERKPQKARAGGKEKDPDTIDLEKRVTDALGLKVTVNHRDPGGSVQINYRNLDQLDEVMKRLAKGGL</sequence>
<dbReference type="PANTHER" id="PTHR33375">
    <property type="entry name" value="CHROMOSOME-PARTITIONING PROTEIN PARB-RELATED"/>
    <property type="match status" value="1"/>
</dbReference>
<dbReference type="RefSeq" id="WP_195801477.1">
    <property type="nucleotide sequence ID" value="NZ_CP061379.1"/>
</dbReference>
<dbReference type="GO" id="GO:0045881">
    <property type="term" value="P:positive regulation of sporulation resulting in formation of a cellular spore"/>
    <property type="evidence" value="ECO:0007669"/>
    <property type="project" value="TreeGrafter"/>
</dbReference>
<dbReference type="InterPro" id="IPR050336">
    <property type="entry name" value="Chromosome_partition/occlusion"/>
</dbReference>
<dbReference type="FunFam" id="1.10.10.2830:FF:000001">
    <property type="entry name" value="Chromosome partitioning protein ParB"/>
    <property type="match status" value="1"/>
</dbReference>
<proteinExistence type="inferred from homology"/>
<dbReference type="Pfam" id="PF02195">
    <property type="entry name" value="ParB_N"/>
    <property type="match status" value="1"/>
</dbReference>
<keyword evidence="2" id="KW-0159">Chromosome partition</keyword>
<dbReference type="FunFam" id="3.90.1530.30:FF:000001">
    <property type="entry name" value="Chromosome partitioning protein ParB"/>
    <property type="match status" value="1"/>
</dbReference>
<dbReference type="KEGG" id="bcou:IC761_01040"/>
<dbReference type="Pfam" id="PF23552">
    <property type="entry name" value="ParB_C"/>
    <property type="match status" value="1"/>
</dbReference>
<feature type="domain" description="ParB-like N-terminal" evidence="6">
    <location>
        <begin position="34"/>
        <end position="126"/>
    </location>
</feature>
<keyword evidence="8" id="KW-1185">Reference proteome</keyword>
<dbReference type="AlphaFoldDB" id="A0A7S9D6H1"/>
<dbReference type="CDD" id="cd16393">
    <property type="entry name" value="SPO0J_N"/>
    <property type="match status" value="1"/>
</dbReference>
<dbReference type="SUPFAM" id="SSF110849">
    <property type="entry name" value="ParB/Sulfiredoxin"/>
    <property type="match status" value="1"/>
</dbReference>
<dbReference type="Proteomes" id="UP000594621">
    <property type="component" value="Chromosome"/>
</dbReference>
<dbReference type="Gene3D" id="1.10.10.2830">
    <property type="match status" value="1"/>
</dbReference>
<dbReference type="NCBIfam" id="TIGR00180">
    <property type="entry name" value="parB_part"/>
    <property type="match status" value="1"/>
</dbReference>
<protein>
    <submittedName>
        <fullName evidence="7">ParB/RepB/Spo0J family partition protein</fullName>
    </submittedName>
</protein>
<dbReference type="Pfam" id="PF17762">
    <property type="entry name" value="HTH_ParB"/>
    <property type="match status" value="1"/>
</dbReference>
<dbReference type="GO" id="GO:0005694">
    <property type="term" value="C:chromosome"/>
    <property type="evidence" value="ECO:0007669"/>
    <property type="project" value="TreeGrafter"/>
</dbReference>
<evidence type="ECO:0000256" key="2">
    <source>
        <dbReference type="ARBA" id="ARBA00022829"/>
    </source>
</evidence>
<dbReference type="InterPro" id="IPR036086">
    <property type="entry name" value="ParB/Sulfiredoxin_sf"/>
</dbReference>
<name>A0A7S9D6H1_9BRAD</name>
<evidence type="ECO:0000259" key="6">
    <source>
        <dbReference type="SMART" id="SM00470"/>
    </source>
</evidence>
<reference evidence="7 8" key="1">
    <citation type="submission" date="2020-09" db="EMBL/GenBank/DDBJ databases">
        <title>Complete genomes of bradyrhizobia occurring on native shrubby legumes in Australia.</title>
        <authorList>
            <person name="Lafay B."/>
        </authorList>
    </citation>
    <scope>NUCLEOTIDE SEQUENCE [LARGE SCALE GENOMIC DNA]</scope>
    <source>
        <strain evidence="7 8">BDV5040</strain>
    </source>
</reference>
<evidence type="ECO:0000256" key="1">
    <source>
        <dbReference type="ARBA" id="ARBA00006295"/>
    </source>
</evidence>
<comment type="function">
    <text evidence="4">Involved in chromosome partition. Localize to both poles of the predivisional cell following completion of DNA replication. Binds to the DNA origin of replication.</text>
</comment>
<evidence type="ECO:0000256" key="4">
    <source>
        <dbReference type="ARBA" id="ARBA00025472"/>
    </source>
</evidence>
<feature type="region of interest" description="Disordered" evidence="5">
    <location>
        <begin position="220"/>
        <end position="247"/>
    </location>
</feature>
<dbReference type="InterPro" id="IPR003115">
    <property type="entry name" value="ParB_N"/>
</dbReference>
<accession>A0A7S9D6H1</accession>
<gene>
    <name evidence="7" type="ORF">IC761_01040</name>
</gene>
<evidence type="ECO:0000313" key="8">
    <source>
        <dbReference type="Proteomes" id="UP000594621"/>
    </source>
</evidence>
<dbReference type="GO" id="GO:0007059">
    <property type="term" value="P:chromosome segregation"/>
    <property type="evidence" value="ECO:0007669"/>
    <property type="project" value="UniProtKB-KW"/>
</dbReference>
<evidence type="ECO:0000313" key="7">
    <source>
        <dbReference type="EMBL" id="QPF91923.1"/>
    </source>
</evidence>
<dbReference type="GO" id="GO:0003677">
    <property type="term" value="F:DNA binding"/>
    <property type="evidence" value="ECO:0007669"/>
    <property type="project" value="UniProtKB-KW"/>
</dbReference>
<feature type="compositionally biased region" description="Basic and acidic residues" evidence="5">
    <location>
        <begin position="221"/>
        <end position="247"/>
    </location>
</feature>
<dbReference type="InterPro" id="IPR004437">
    <property type="entry name" value="ParB/RepB/Spo0J"/>
</dbReference>
<organism evidence="7 8">
    <name type="scientific">Bradyrhizobium commune</name>
    <dbReference type="NCBI Taxonomy" id="83627"/>
    <lineage>
        <taxon>Bacteria</taxon>
        <taxon>Pseudomonadati</taxon>
        <taxon>Pseudomonadota</taxon>
        <taxon>Alphaproteobacteria</taxon>
        <taxon>Hyphomicrobiales</taxon>
        <taxon>Nitrobacteraceae</taxon>
        <taxon>Bradyrhizobium</taxon>
    </lineage>
</organism>